<dbReference type="EMBL" id="JALJOV010000202">
    <property type="protein sequence ID" value="KAK9865950.1"/>
    <property type="molecule type" value="Genomic_DNA"/>
</dbReference>
<dbReference type="Proteomes" id="UP001485043">
    <property type="component" value="Unassembled WGS sequence"/>
</dbReference>
<reference evidence="5 6" key="1">
    <citation type="journal article" date="2024" name="Nat. Commun.">
        <title>Phylogenomics reveals the evolutionary origins of lichenization in chlorophyte algae.</title>
        <authorList>
            <person name="Puginier C."/>
            <person name="Libourel C."/>
            <person name="Otte J."/>
            <person name="Skaloud P."/>
            <person name="Haon M."/>
            <person name="Grisel S."/>
            <person name="Petersen M."/>
            <person name="Berrin J.G."/>
            <person name="Delaux P.M."/>
            <person name="Dal Grande F."/>
            <person name="Keller J."/>
        </authorList>
    </citation>
    <scope>NUCLEOTIDE SEQUENCE [LARGE SCALE GENOMIC DNA]</scope>
    <source>
        <strain evidence="5 6">SAG 2523</strain>
    </source>
</reference>
<accession>A0AAW1TAF2</accession>
<dbReference type="GO" id="GO:0015179">
    <property type="term" value="F:L-amino acid transmembrane transporter activity"/>
    <property type="evidence" value="ECO:0007669"/>
    <property type="project" value="TreeGrafter"/>
</dbReference>
<feature type="transmembrane region" description="Helical" evidence="4">
    <location>
        <begin position="287"/>
        <end position="313"/>
    </location>
</feature>
<evidence type="ECO:0000313" key="6">
    <source>
        <dbReference type="Proteomes" id="UP001485043"/>
    </source>
</evidence>
<evidence type="ECO:0000256" key="3">
    <source>
        <dbReference type="ARBA" id="ARBA00022970"/>
    </source>
</evidence>
<sequence length="397" mass="42943">MDPFSESPSPSRQVGDEEALLVSGHLSSSAVDVEKIAPPEGQYSGASAVFGPGSTVLRLDFTFWDWEEAYAVPWQDMQKVMKEAAGQEPWKGRKELLFARAFNLGEARNTLKDNEGDLGNHELMDVRIIDWHADPGLFVDLQQHCQYKMERPAESAAPGLQEGDEEALLAGGDRPSSAGVLVESAAPSERTSSSASAVFNLGNTIVGAGIMFSEKLGATSYPQLVQGQLGLWGNVYLQLSIILNNAGIMTVYLIILGDITVGSAPLYGGLLSSWFGLDAGSTWRLDMLGGVSAVSLGLAALFASISILLGAYAAAKRGLDGIDWWPDWSRPTSVLATLPILTTSYVCHFNLHPLMKDLKDYTTKRMLTVVEHSRLHTSFLQCSSSKWMILGGIVFLL</sequence>
<evidence type="ECO:0000313" key="5">
    <source>
        <dbReference type="EMBL" id="KAK9865950.1"/>
    </source>
</evidence>
<keyword evidence="4" id="KW-0812">Transmembrane</keyword>
<organism evidence="5 6">
    <name type="scientific">Apatococcus fuscideae</name>
    <dbReference type="NCBI Taxonomy" id="2026836"/>
    <lineage>
        <taxon>Eukaryota</taxon>
        <taxon>Viridiplantae</taxon>
        <taxon>Chlorophyta</taxon>
        <taxon>core chlorophytes</taxon>
        <taxon>Trebouxiophyceae</taxon>
        <taxon>Chlorellales</taxon>
        <taxon>Chlorellaceae</taxon>
        <taxon>Apatococcus</taxon>
    </lineage>
</organism>
<gene>
    <name evidence="5" type="ORF">WJX84_002446</name>
</gene>
<protein>
    <submittedName>
        <fullName evidence="5">Uncharacterized protein</fullName>
    </submittedName>
</protein>
<keyword evidence="6" id="KW-1185">Reference proteome</keyword>
<name>A0AAW1TAF2_9CHLO</name>
<keyword evidence="4" id="KW-1133">Transmembrane helix</keyword>
<dbReference type="PANTHER" id="PTHR22950">
    <property type="entry name" value="AMINO ACID TRANSPORTER"/>
    <property type="match status" value="1"/>
</dbReference>
<keyword evidence="4" id="KW-0472">Membrane</keyword>
<comment type="similarity">
    <text evidence="1">Belongs to the amino acid/polyamine transporter 2 family.</text>
</comment>
<proteinExistence type="inferred from homology"/>
<dbReference type="AlphaFoldDB" id="A0AAW1TAF2"/>
<evidence type="ECO:0000256" key="2">
    <source>
        <dbReference type="ARBA" id="ARBA00022448"/>
    </source>
</evidence>
<evidence type="ECO:0000256" key="4">
    <source>
        <dbReference type="SAM" id="Phobius"/>
    </source>
</evidence>
<feature type="transmembrane region" description="Helical" evidence="4">
    <location>
        <begin position="333"/>
        <end position="351"/>
    </location>
</feature>
<keyword evidence="2" id="KW-0813">Transport</keyword>
<evidence type="ECO:0000256" key="1">
    <source>
        <dbReference type="ARBA" id="ARBA00008066"/>
    </source>
</evidence>
<dbReference type="GO" id="GO:0016020">
    <property type="term" value="C:membrane"/>
    <property type="evidence" value="ECO:0007669"/>
    <property type="project" value="TreeGrafter"/>
</dbReference>
<comment type="caution">
    <text evidence="5">The sequence shown here is derived from an EMBL/GenBank/DDBJ whole genome shotgun (WGS) entry which is preliminary data.</text>
</comment>
<keyword evidence="3" id="KW-0029">Amino-acid transport</keyword>
<feature type="transmembrane region" description="Helical" evidence="4">
    <location>
        <begin position="251"/>
        <end position="275"/>
    </location>
</feature>
<dbReference type="PANTHER" id="PTHR22950:SF458">
    <property type="entry name" value="SODIUM-COUPLED NEUTRAL AMINO ACID TRANSPORTER 11-RELATED"/>
    <property type="match status" value="1"/>
</dbReference>